<dbReference type="GO" id="GO:0005524">
    <property type="term" value="F:ATP binding"/>
    <property type="evidence" value="ECO:0007669"/>
    <property type="project" value="UniProtKB-UniRule"/>
</dbReference>
<dbReference type="Pfam" id="PF13959">
    <property type="entry name" value="CTE_SPB4"/>
    <property type="match status" value="1"/>
</dbReference>
<evidence type="ECO:0000259" key="11">
    <source>
        <dbReference type="PROSITE" id="PS51194"/>
    </source>
</evidence>
<dbReference type="GO" id="GO:0016887">
    <property type="term" value="F:ATP hydrolysis activity"/>
    <property type="evidence" value="ECO:0007669"/>
    <property type="project" value="RHEA"/>
</dbReference>
<name>F2HHZ8_9CRYP</name>
<dbReference type="PROSITE" id="PS00039">
    <property type="entry name" value="DEAD_ATP_HELICASE"/>
    <property type="match status" value="1"/>
</dbReference>
<keyword evidence="2 8" id="KW-0378">Hydrolase</keyword>
<dbReference type="InterPro" id="IPR001650">
    <property type="entry name" value="Helicase_C-like"/>
</dbReference>
<feature type="domain" description="Helicase C-terminal" evidence="11">
    <location>
        <begin position="260"/>
        <end position="420"/>
    </location>
</feature>
<evidence type="ECO:0000256" key="6">
    <source>
        <dbReference type="ARBA" id="ARBA00024357"/>
    </source>
</evidence>
<dbReference type="Pfam" id="PF00271">
    <property type="entry name" value="Helicase_C"/>
    <property type="match status" value="1"/>
</dbReference>
<dbReference type="PANTHER" id="PTHR24031">
    <property type="entry name" value="RNA HELICASE"/>
    <property type="match status" value="1"/>
</dbReference>
<dbReference type="EC" id="3.6.4.13" evidence="9"/>
<geneLocation type="nucleomorph" evidence="12"/>
<evidence type="ECO:0000259" key="10">
    <source>
        <dbReference type="PROSITE" id="PS51192"/>
    </source>
</evidence>
<keyword evidence="1 8" id="KW-0547">Nucleotide-binding</keyword>
<dbReference type="InterPro" id="IPR044773">
    <property type="entry name" value="DDX18/Has1_DEADc"/>
</dbReference>
<evidence type="ECO:0000256" key="9">
    <source>
        <dbReference type="RuleBase" id="RU365068"/>
    </source>
</evidence>
<dbReference type="AlphaFoldDB" id="F2HHZ8"/>
<dbReference type="Proteomes" id="UP000243423">
    <property type="component" value="Nucleomorph 2"/>
</dbReference>
<organism evidence="12 13">
    <name type="scientific">Cryptomonas paramaecium</name>
    <dbReference type="NCBI Taxonomy" id="2898"/>
    <lineage>
        <taxon>Eukaryota</taxon>
        <taxon>Cryptophyceae</taxon>
        <taxon>Cryptomonadales</taxon>
        <taxon>Cryptomonadaceae</taxon>
        <taxon>Cryptomonas</taxon>
    </lineage>
</organism>
<dbReference type="CDD" id="cd18787">
    <property type="entry name" value="SF2_C_DEAD"/>
    <property type="match status" value="1"/>
</dbReference>
<dbReference type="InterPro" id="IPR025313">
    <property type="entry name" value="SPB4-like_CTE"/>
</dbReference>
<dbReference type="Gene3D" id="3.40.50.300">
    <property type="entry name" value="P-loop containing nucleotide triphosphate hydrolases"/>
    <property type="match status" value="2"/>
</dbReference>
<dbReference type="InterPro" id="IPR000629">
    <property type="entry name" value="RNA-helicase_DEAD-box_CS"/>
</dbReference>
<feature type="domain" description="Helicase ATP-binding" evidence="10">
    <location>
        <begin position="71"/>
        <end position="246"/>
    </location>
</feature>
<gene>
    <name evidence="12" type="primary">has1</name>
    <name evidence="12" type="ORF">CPARA_2gp286</name>
</gene>
<dbReference type="GO" id="GO:0003723">
    <property type="term" value="F:RNA binding"/>
    <property type="evidence" value="ECO:0007669"/>
    <property type="project" value="UniProtKB-UniRule"/>
</dbReference>
<comment type="domain">
    <text evidence="9">The Q motif is unique to and characteristic of the DEAD box family of RNA helicases and controls ATP binding and hydrolysis.</text>
</comment>
<dbReference type="RefSeq" id="XP_003239842.1">
    <property type="nucleotide sequence ID" value="XM_003239794.1"/>
</dbReference>
<evidence type="ECO:0000313" key="13">
    <source>
        <dbReference type="Proteomes" id="UP000243423"/>
    </source>
</evidence>
<dbReference type="InterPro" id="IPR011545">
    <property type="entry name" value="DEAD/DEAH_box_helicase_dom"/>
</dbReference>
<dbReference type="SUPFAM" id="SSF52540">
    <property type="entry name" value="P-loop containing nucleoside triphosphate hydrolases"/>
    <property type="match status" value="1"/>
</dbReference>
<dbReference type="PROSITE" id="PS51192">
    <property type="entry name" value="HELICASE_ATP_BIND_1"/>
    <property type="match status" value="1"/>
</dbReference>
<comment type="similarity">
    <text evidence="6">Belongs to the DEAD box helicase family. DDX18/HAS1 subfamily.</text>
</comment>
<protein>
    <recommendedName>
        <fullName evidence="9">ATP-dependent RNA helicase</fullName>
        <ecNumber evidence="9">3.6.4.13</ecNumber>
    </recommendedName>
</protein>
<sequence>MKSNKKNFLVKTYKNFLFQKRENKDVWLFTIVKESVITKHTFELLLISKLTMLKLLEQHYTHMTNIQSLGIPLQICGFDILGSAQTGSGKTIAFCVPLIEFVYTVKWANFNSLAGIILTPTRELTLQNYCVVKDLLALHSQSCGILMGGTNKKTEIEKIKKGQPIIIATPGRLLDHLTSKSNFPIKFLQILIIDEADRCLEAGFEEEIYKIISIFPKKRQTILFSATQTRSVESLSVISFVTKPIYLSIQNGLNTNVIPKIEQNFLVCKPEYKFISLVSFLKKNENKKIVVFFNSCNEVRFFSILSKLLGIPVLNFHGKQKQVKRTSVFFEFCKKKKSILFCTDVASRGLDIPSIDWVIHFDAPLEIRNYFHRIGRTCRGVETVGKSLIFLLPSEINFLILLKKNKIKVSEYKFQNENLFVMCCKLIDIVKKNNYLFELSKEAFKSFLNSYSNSTLKEIFDVKKVDLKSLANSFGLRI</sequence>
<dbReference type="SMART" id="SM00487">
    <property type="entry name" value="DEXDc"/>
    <property type="match status" value="1"/>
</dbReference>
<reference evidence="12 13" key="1">
    <citation type="journal article" date="2011" name="Genome Biol. Evol.">
        <title>Complete nucleomorph genome sequence of the nonphotosynthetic alga Cryptomonas paramecium reveals a core nucleomorph gene set.</title>
        <authorList>
            <person name="Tanifuji G."/>
            <person name="Onodera N.T."/>
            <person name="Wheeler T.J."/>
            <person name="Dlutek M."/>
            <person name="Donaher N."/>
            <person name="Archibald J.M."/>
        </authorList>
    </citation>
    <scope>NUCLEOTIDE SEQUENCE [LARGE SCALE GENOMIC DNA]</scope>
    <source>
        <strain evidence="12 13">CCAP977/2A</strain>
    </source>
</reference>
<dbReference type="SMART" id="SM00490">
    <property type="entry name" value="HELICc"/>
    <property type="match status" value="1"/>
</dbReference>
<dbReference type="GO" id="GO:0003724">
    <property type="term" value="F:RNA helicase activity"/>
    <property type="evidence" value="ECO:0007669"/>
    <property type="project" value="UniProtKB-EC"/>
</dbReference>
<dbReference type="SMART" id="SM01178">
    <property type="entry name" value="DUF4217"/>
    <property type="match status" value="1"/>
</dbReference>
<dbReference type="CDD" id="cd17942">
    <property type="entry name" value="DEADc_DDX18"/>
    <property type="match status" value="1"/>
</dbReference>
<keyword evidence="5 9" id="KW-0694">RNA-binding</keyword>
<accession>F2HHZ8</accession>
<evidence type="ECO:0000256" key="1">
    <source>
        <dbReference type="ARBA" id="ARBA00022741"/>
    </source>
</evidence>
<evidence type="ECO:0000256" key="4">
    <source>
        <dbReference type="ARBA" id="ARBA00022840"/>
    </source>
</evidence>
<evidence type="ECO:0000256" key="3">
    <source>
        <dbReference type="ARBA" id="ARBA00022806"/>
    </source>
</evidence>
<evidence type="ECO:0000256" key="5">
    <source>
        <dbReference type="ARBA" id="ARBA00022884"/>
    </source>
</evidence>
<keyword evidence="12" id="KW-0542">Nucleomorph</keyword>
<evidence type="ECO:0000256" key="8">
    <source>
        <dbReference type="RuleBase" id="RU000492"/>
    </source>
</evidence>
<proteinExistence type="inferred from homology"/>
<dbReference type="Pfam" id="PF00270">
    <property type="entry name" value="DEAD"/>
    <property type="match status" value="1"/>
</dbReference>
<dbReference type="InterPro" id="IPR027417">
    <property type="entry name" value="P-loop_NTPase"/>
</dbReference>
<dbReference type="PROSITE" id="PS51194">
    <property type="entry name" value="HELICASE_CTER"/>
    <property type="match status" value="1"/>
</dbReference>
<dbReference type="InterPro" id="IPR014001">
    <property type="entry name" value="Helicase_ATP-bd"/>
</dbReference>
<dbReference type="EMBL" id="CP002173">
    <property type="protein sequence ID" value="AEA38944.1"/>
    <property type="molecule type" value="Genomic_DNA"/>
</dbReference>
<dbReference type="GeneID" id="10447186"/>
<keyword evidence="4 8" id="KW-0067">ATP-binding</keyword>
<evidence type="ECO:0000313" key="12">
    <source>
        <dbReference type="EMBL" id="AEA38944.1"/>
    </source>
</evidence>
<evidence type="ECO:0000256" key="7">
    <source>
        <dbReference type="ARBA" id="ARBA00047984"/>
    </source>
</evidence>
<keyword evidence="3 8" id="KW-0347">Helicase</keyword>
<comment type="function">
    <text evidence="9">RNA helicase.</text>
</comment>
<evidence type="ECO:0000256" key="2">
    <source>
        <dbReference type="ARBA" id="ARBA00022801"/>
    </source>
</evidence>
<comment type="catalytic activity">
    <reaction evidence="7 9">
        <text>ATP + H2O = ADP + phosphate + H(+)</text>
        <dbReference type="Rhea" id="RHEA:13065"/>
        <dbReference type="ChEBI" id="CHEBI:15377"/>
        <dbReference type="ChEBI" id="CHEBI:15378"/>
        <dbReference type="ChEBI" id="CHEBI:30616"/>
        <dbReference type="ChEBI" id="CHEBI:43474"/>
        <dbReference type="ChEBI" id="CHEBI:456216"/>
        <dbReference type="EC" id="3.6.4.13"/>
    </reaction>
</comment>